<evidence type="ECO:0000313" key="2">
    <source>
        <dbReference type="Proteomes" id="UP000241037"/>
    </source>
</evidence>
<organism evidence="1 2">
    <name type="scientific">Klebsiella phage Sugarland</name>
    <dbReference type="NCBI Taxonomy" id="2053603"/>
    <lineage>
        <taxon>Viruses</taxon>
        <taxon>Duplodnaviria</taxon>
        <taxon>Heunggongvirae</taxon>
        <taxon>Uroviricota</taxon>
        <taxon>Caudoviricetes</taxon>
        <taxon>Demerecviridae</taxon>
        <taxon>Sugarlandvirus</taxon>
        <taxon>Sugarlandvirus sugarland</taxon>
    </lineage>
</organism>
<dbReference type="EMBL" id="MG459987">
    <property type="protein sequence ID" value="ATW61871.1"/>
    <property type="molecule type" value="Genomic_DNA"/>
</dbReference>
<protein>
    <submittedName>
        <fullName evidence="1">Uncharacterized protein</fullName>
    </submittedName>
</protein>
<name>A0A2H4PGU3_9CAUD</name>
<gene>
    <name evidence="1" type="ORF">CPT_Sugarland_034</name>
</gene>
<proteinExistence type="predicted"/>
<dbReference type="Proteomes" id="UP000241037">
    <property type="component" value="Segment"/>
</dbReference>
<reference evidence="1 2" key="1">
    <citation type="journal article" date="2018" name="Microbiol. Resour. Announc.">
        <title>Complete Genome Sequence of Klebsiella pneumoniae Siphophage Sugarland.</title>
        <authorList>
            <person name="Erickson S.G."/>
            <person name="Lessor L."/>
            <person name="O'Leary C.J."/>
            <person name="Gill J.J."/>
            <person name="Liu M."/>
        </authorList>
    </citation>
    <scope>NUCLEOTIDE SEQUENCE [LARGE SCALE GENOMIC DNA]</scope>
</reference>
<keyword evidence="2" id="KW-1185">Reference proteome</keyword>
<evidence type="ECO:0000313" key="1">
    <source>
        <dbReference type="EMBL" id="ATW61871.1"/>
    </source>
</evidence>
<accession>A0A2H4PGU3</accession>
<sequence length="39" mass="4047">MYTGMGNDMAKMFIGLLILAALVGAAIVGGIWALVAFVF</sequence>